<evidence type="ECO:0000313" key="2">
    <source>
        <dbReference type="EMBL" id="TDQ48043.1"/>
    </source>
</evidence>
<proteinExistence type="predicted"/>
<dbReference type="Proteomes" id="UP000295375">
    <property type="component" value="Unassembled WGS sequence"/>
</dbReference>
<feature type="signal peptide" evidence="1">
    <location>
        <begin position="1"/>
        <end position="20"/>
    </location>
</feature>
<dbReference type="AlphaFoldDB" id="A0A4R6UR44"/>
<dbReference type="OrthoDB" id="7063220at2"/>
<feature type="chain" id="PRO_5020251617" evidence="1">
    <location>
        <begin position="21"/>
        <end position="123"/>
    </location>
</feature>
<protein>
    <submittedName>
        <fullName evidence="2">Uncharacterized protein</fullName>
    </submittedName>
</protein>
<evidence type="ECO:0000313" key="3">
    <source>
        <dbReference type="Proteomes" id="UP000295375"/>
    </source>
</evidence>
<keyword evidence="3" id="KW-1185">Reference proteome</keyword>
<comment type="caution">
    <text evidence="2">The sequence shown here is derived from an EMBL/GenBank/DDBJ whole genome shotgun (WGS) entry which is preliminary data.</text>
</comment>
<sequence>MKYTALAASAMLAMSSASFAGFTNHYQVNIVGNTAYGSFIGARQSADATQYIYCASVNFTTSSPYVVCGARTAAGAVKSCTSTDPGHMEAVRGLSNESYVYMRWDDSGRCDYIYTSTGSMYHQ</sequence>
<dbReference type="EMBL" id="SNYM01000008">
    <property type="protein sequence ID" value="TDQ48043.1"/>
    <property type="molecule type" value="Genomic_DNA"/>
</dbReference>
<reference evidence="2 3" key="1">
    <citation type="submission" date="2019-03" db="EMBL/GenBank/DDBJ databases">
        <title>Genomic Encyclopedia of Type Strains, Phase IV (KMG-IV): sequencing the most valuable type-strain genomes for metagenomic binning, comparative biology and taxonomic classification.</title>
        <authorList>
            <person name="Goeker M."/>
        </authorList>
    </citation>
    <scope>NUCLEOTIDE SEQUENCE [LARGE SCALE GENOMIC DNA]</scope>
    <source>
        <strain evidence="2 3">DSM 103792</strain>
    </source>
</reference>
<gene>
    <name evidence="2" type="ORF">EV696_10823</name>
</gene>
<evidence type="ECO:0000256" key="1">
    <source>
        <dbReference type="SAM" id="SignalP"/>
    </source>
</evidence>
<accession>A0A4R6UR44</accession>
<name>A0A4R6UR44_9GAMM</name>
<dbReference type="RefSeq" id="WP_133590459.1">
    <property type="nucleotide sequence ID" value="NZ_CP037953.1"/>
</dbReference>
<keyword evidence="1" id="KW-0732">Signal</keyword>
<organism evidence="2 3">
    <name type="scientific">Permianibacter aggregans</name>
    <dbReference type="NCBI Taxonomy" id="1510150"/>
    <lineage>
        <taxon>Bacteria</taxon>
        <taxon>Pseudomonadati</taxon>
        <taxon>Pseudomonadota</taxon>
        <taxon>Gammaproteobacteria</taxon>
        <taxon>Pseudomonadales</taxon>
        <taxon>Pseudomonadaceae</taxon>
        <taxon>Permianibacter</taxon>
    </lineage>
</organism>